<name>A0A7S4EMY3_9STRA</name>
<sequence length="436" mass="50717">MSDSDSNSSSKRSNQKRTHSHSASSAKKKISDSKKNKSENSNVHDQKRVPSTSRLQVLQDYNIIDNVMIFLDETSLFQLENTHSNMIGQLSFVRQWSYLSICDERRISFSHRRWRSLTPDDIEAVVDDMDLSTNIKSDVSIKDYNDSNSNNCNNPNSDDGETDQNTSLPDFPYSREFIARQIGRNFSEEAIFVHEREKEASRIYNFDCAPANDSDIPIWIGHSSSTDIDSSSTKSCPSSLISKEEEHHWYEWYDYRVNSVNKREVFVRLSLRDGSRRFWHGFRSLTTNHNKTSFRMHFDMKELIRDMRWIELEAYLKSKDTSYTSVQNRLKAIAPLMRMTQLTVSLGGKLLMATGGYSDSFFGGYAVHEGYFFHSRNYRFPLSRTTENDLQWKPYRIHLTDNSVKNELAIQFDCDHHDLPFMRAEDIGNPNAHAHW</sequence>
<feature type="region of interest" description="Disordered" evidence="1">
    <location>
        <begin position="1"/>
        <end position="51"/>
    </location>
</feature>
<accession>A0A7S4EMY3</accession>
<gene>
    <name evidence="2" type="ORF">PAUS00366_LOCUS15784</name>
</gene>
<dbReference type="AlphaFoldDB" id="A0A7S4EMY3"/>
<feature type="region of interest" description="Disordered" evidence="1">
    <location>
        <begin position="143"/>
        <end position="167"/>
    </location>
</feature>
<evidence type="ECO:0000256" key="1">
    <source>
        <dbReference type="SAM" id="MobiDB-lite"/>
    </source>
</evidence>
<evidence type="ECO:0000313" key="2">
    <source>
        <dbReference type="EMBL" id="CAE0723028.1"/>
    </source>
</evidence>
<protein>
    <submittedName>
        <fullName evidence="2">Uncharacterized protein</fullName>
    </submittedName>
</protein>
<organism evidence="2">
    <name type="scientific">Pseudo-nitzschia australis</name>
    <dbReference type="NCBI Taxonomy" id="44445"/>
    <lineage>
        <taxon>Eukaryota</taxon>
        <taxon>Sar</taxon>
        <taxon>Stramenopiles</taxon>
        <taxon>Ochrophyta</taxon>
        <taxon>Bacillariophyta</taxon>
        <taxon>Bacillariophyceae</taxon>
        <taxon>Bacillariophycidae</taxon>
        <taxon>Bacillariales</taxon>
        <taxon>Bacillariaceae</taxon>
        <taxon>Pseudo-nitzschia</taxon>
    </lineage>
</organism>
<feature type="compositionally biased region" description="Basic and acidic residues" evidence="1">
    <location>
        <begin position="29"/>
        <end position="48"/>
    </location>
</feature>
<feature type="compositionally biased region" description="Low complexity" evidence="1">
    <location>
        <begin position="146"/>
        <end position="157"/>
    </location>
</feature>
<feature type="compositionally biased region" description="Low complexity" evidence="1">
    <location>
        <begin position="1"/>
        <end position="12"/>
    </location>
</feature>
<proteinExistence type="predicted"/>
<dbReference type="EMBL" id="HBIX01022658">
    <property type="protein sequence ID" value="CAE0723028.1"/>
    <property type="molecule type" value="Transcribed_RNA"/>
</dbReference>
<reference evidence="2" key="1">
    <citation type="submission" date="2021-01" db="EMBL/GenBank/DDBJ databases">
        <authorList>
            <person name="Corre E."/>
            <person name="Pelletier E."/>
            <person name="Niang G."/>
            <person name="Scheremetjew M."/>
            <person name="Finn R."/>
            <person name="Kale V."/>
            <person name="Holt S."/>
            <person name="Cochrane G."/>
            <person name="Meng A."/>
            <person name="Brown T."/>
            <person name="Cohen L."/>
        </authorList>
    </citation>
    <scope>NUCLEOTIDE SEQUENCE</scope>
    <source>
        <strain evidence="2">10249 10 AB</strain>
    </source>
</reference>